<dbReference type="EMBL" id="CM042013">
    <property type="protein sequence ID" value="KAI3738606.1"/>
    <property type="molecule type" value="Genomic_DNA"/>
</dbReference>
<dbReference type="Proteomes" id="UP001055811">
    <property type="component" value="Linkage Group LG05"/>
</dbReference>
<protein>
    <submittedName>
        <fullName evidence="1">Uncharacterized protein</fullName>
    </submittedName>
</protein>
<organism evidence="1 2">
    <name type="scientific">Cichorium intybus</name>
    <name type="common">Chicory</name>
    <dbReference type="NCBI Taxonomy" id="13427"/>
    <lineage>
        <taxon>Eukaryota</taxon>
        <taxon>Viridiplantae</taxon>
        <taxon>Streptophyta</taxon>
        <taxon>Embryophyta</taxon>
        <taxon>Tracheophyta</taxon>
        <taxon>Spermatophyta</taxon>
        <taxon>Magnoliopsida</taxon>
        <taxon>eudicotyledons</taxon>
        <taxon>Gunneridae</taxon>
        <taxon>Pentapetalae</taxon>
        <taxon>asterids</taxon>
        <taxon>campanulids</taxon>
        <taxon>Asterales</taxon>
        <taxon>Asteraceae</taxon>
        <taxon>Cichorioideae</taxon>
        <taxon>Cichorieae</taxon>
        <taxon>Cichoriinae</taxon>
        <taxon>Cichorium</taxon>
    </lineage>
</organism>
<keyword evidence="2" id="KW-1185">Reference proteome</keyword>
<evidence type="ECO:0000313" key="1">
    <source>
        <dbReference type="EMBL" id="KAI3738606.1"/>
    </source>
</evidence>
<comment type="caution">
    <text evidence="1">The sequence shown here is derived from an EMBL/GenBank/DDBJ whole genome shotgun (WGS) entry which is preliminary data.</text>
</comment>
<reference evidence="1 2" key="2">
    <citation type="journal article" date="2022" name="Mol. Ecol. Resour.">
        <title>The genomes of chicory, endive, great burdock and yacon provide insights into Asteraceae paleo-polyploidization history and plant inulin production.</title>
        <authorList>
            <person name="Fan W."/>
            <person name="Wang S."/>
            <person name="Wang H."/>
            <person name="Wang A."/>
            <person name="Jiang F."/>
            <person name="Liu H."/>
            <person name="Zhao H."/>
            <person name="Xu D."/>
            <person name="Zhang Y."/>
        </authorList>
    </citation>
    <scope>NUCLEOTIDE SEQUENCE [LARGE SCALE GENOMIC DNA]</scope>
    <source>
        <strain evidence="2">cv. Punajuju</strain>
        <tissue evidence="1">Leaves</tissue>
    </source>
</reference>
<accession>A0ACB9CWK1</accession>
<sequence>MYSKGSWNLRINLKEELLWEEKVLVPMHLTEEEEGLRIPGSKFNHLFAVFSEERCVEVESLVFDLFANLGATDEYHVNWFL</sequence>
<evidence type="ECO:0000313" key="2">
    <source>
        <dbReference type="Proteomes" id="UP001055811"/>
    </source>
</evidence>
<proteinExistence type="predicted"/>
<reference evidence="2" key="1">
    <citation type="journal article" date="2022" name="Mol. Ecol. Resour.">
        <title>The genomes of chicory, endive, great burdock and yacon provide insights into Asteraceae palaeo-polyploidization history and plant inulin production.</title>
        <authorList>
            <person name="Fan W."/>
            <person name="Wang S."/>
            <person name="Wang H."/>
            <person name="Wang A."/>
            <person name="Jiang F."/>
            <person name="Liu H."/>
            <person name="Zhao H."/>
            <person name="Xu D."/>
            <person name="Zhang Y."/>
        </authorList>
    </citation>
    <scope>NUCLEOTIDE SEQUENCE [LARGE SCALE GENOMIC DNA]</scope>
    <source>
        <strain evidence="2">cv. Punajuju</strain>
    </source>
</reference>
<name>A0ACB9CWK1_CICIN</name>
<gene>
    <name evidence="1" type="ORF">L2E82_28643</name>
</gene>